<organism evidence="1 2">
    <name type="scientific">Portunus trituberculatus</name>
    <name type="common">Swimming crab</name>
    <name type="synonym">Neptunus trituberculatus</name>
    <dbReference type="NCBI Taxonomy" id="210409"/>
    <lineage>
        <taxon>Eukaryota</taxon>
        <taxon>Metazoa</taxon>
        <taxon>Ecdysozoa</taxon>
        <taxon>Arthropoda</taxon>
        <taxon>Crustacea</taxon>
        <taxon>Multicrustacea</taxon>
        <taxon>Malacostraca</taxon>
        <taxon>Eumalacostraca</taxon>
        <taxon>Eucarida</taxon>
        <taxon>Decapoda</taxon>
        <taxon>Pleocyemata</taxon>
        <taxon>Brachyura</taxon>
        <taxon>Eubrachyura</taxon>
        <taxon>Portunoidea</taxon>
        <taxon>Portunidae</taxon>
        <taxon>Portuninae</taxon>
        <taxon>Portunus</taxon>
    </lineage>
</organism>
<evidence type="ECO:0000313" key="2">
    <source>
        <dbReference type="Proteomes" id="UP000324222"/>
    </source>
</evidence>
<sequence>MSPPLLQSNEVLYCFTSRNSHLAISPLHIFMPYYSQETFILVLNKLTPGTQDVHMVVIVISFVIYK</sequence>
<protein>
    <submittedName>
        <fullName evidence="1">Uncharacterized protein</fullName>
    </submittedName>
</protein>
<gene>
    <name evidence="1" type="ORF">E2C01_025409</name>
</gene>
<dbReference type="EMBL" id="VSRR010002564">
    <property type="protein sequence ID" value="MPC32104.1"/>
    <property type="molecule type" value="Genomic_DNA"/>
</dbReference>
<proteinExistence type="predicted"/>
<accession>A0A5B7EHV1</accession>
<reference evidence="1 2" key="1">
    <citation type="submission" date="2019-05" db="EMBL/GenBank/DDBJ databases">
        <title>Another draft genome of Portunus trituberculatus and its Hox gene families provides insights of decapod evolution.</title>
        <authorList>
            <person name="Jeong J.-H."/>
            <person name="Song I."/>
            <person name="Kim S."/>
            <person name="Choi T."/>
            <person name="Kim D."/>
            <person name="Ryu S."/>
            <person name="Kim W."/>
        </authorList>
    </citation>
    <scope>NUCLEOTIDE SEQUENCE [LARGE SCALE GENOMIC DNA]</scope>
    <source>
        <tissue evidence="1">Muscle</tissue>
    </source>
</reference>
<evidence type="ECO:0000313" key="1">
    <source>
        <dbReference type="EMBL" id="MPC32104.1"/>
    </source>
</evidence>
<dbReference type="AlphaFoldDB" id="A0A5B7EHV1"/>
<comment type="caution">
    <text evidence="1">The sequence shown here is derived from an EMBL/GenBank/DDBJ whole genome shotgun (WGS) entry which is preliminary data.</text>
</comment>
<dbReference type="Proteomes" id="UP000324222">
    <property type="component" value="Unassembled WGS sequence"/>
</dbReference>
<name>A0A5B7EHV1_PORTR</name>
<keyword evidence="2" id="KW-1185">Reference proteome</keyword>